<feature type="transmembrane region" description="Helical" evidence="5">
    <location>
        <begin position="119"/>
        <end position="137"/>
    </location>
</feature>
<keyword evidence="8" id="KW-0378">Hydrolase</keyword>
<feature type="chain" id="PRO_5016335825" evidence="6">
    <location>
        <begin position="24"/>
        <end position="214"/>
    </location>
</feature>
<gene>
    <name evidence="8" type="ORF">CBE89_00975</name>
</gene>
<dbReference type="EMBL" id="CP021252">
    <property type="protein sequence ID" value="ART20232.1"/>
    <property type="molecule type" value="Genomic_DNA"/>
</dbReference>
<feature type="transmembrane region" description="Helical" evidence="5">
    <location>
        <begin position="192"/>
        <end position="212"/>
    </location>
</feature>
<reference evidence="8 9" key="1">
    <citation type="submission" date="2017-05" db="EMBL/GenBank/DDBJ databases">
        <title>Complete genome sequence of Corynebacterium striatum KC-Na-1 isolated from Neophocaena asiaeorientalis in Korea.</title>
        <authorList>
            <person name="Kim J.H."/>
            <person name="Lee K."/>
        </authorList>
    </citation>
    <scope>NUCLEOTIDE SEQUENCE [LARGE SCALE GENOMIC DNA]</scope>
    <source>
        <strain evidence="8 9">KC-Na-01</strain>
    </source>
</reference>
<evidence type="ECO:0000256" key="5">
    <source>
        <dbReference type="SAM" id="Phobius"/>
    </source>
</evidence>
<keyword evidence="4 5" id="KW-0472">Membrane</keyword>
<keyword evidence="2 5" id="KW-0812">Transmembrane</keyword>
<dbReference type="InterPro" id="IPR035952">
    <property type="entry name" value="Rhomboid-like_sf"/>
</dbReference>
<evidence type="ECO:0000256" key="2">
    <source>
        <dbReference type="ARBA" id="ARBA00022692"/>
    </source>
</evidence>
<feature type="transmembrane region" description="Helical" evidence="5">
    <location>
        <begin position="93"/>
        <end position="113"/>
    </location>
</feature>
<keyword evidence="8" id="KW-0645">Protease</keyword>
<dbReference type="RefSeq" id="WP_086890446.1">
    <property type="nucleotide sequence ID" value="NZ_CP021252.1"/>
</dbReference>
<dbReference type="PANTHER" id="PTHR43066">
    <property type="entry name" value="RHOMBOID-RELATED PROTEIN"/>
    <property type="match status" value="1"/>
</dbReference>
<proteinExistence type="predicted"/>
<accession>A0A2Z2IXQ5</accession>
<dbReference type="GO" id="GO:0004252">
    <property type="term" value="F:serine-type endopeptidase activity"/>
    <property type="evidence" value="ECO:0007669"/>
    <property type="project" value="InterPro"/>
</dbReference>
<sequence length="214" mass="22717">MKNYIKQAPVTAAIVAVCFLAWAATAIQSRSLSGSYYDSSLAYAWTLWGPEFAAAPATAITAGFMHIDVGHLTLNMCLLVFIGREIEQALGHALYAASYVVSVLGASAAVLWMDYDAPTVGASGALYALLAMLVGVYRSRGMDLRAPVFLVLANVVYTFIMSGVSLWGHLGGLLIGIVLTLFLFSRRKAVHWIGVAAVFGVVGVLLALRAGVWG</sequence>
<dbReference type="Pfam" id="PF01694">
    <property type="entry name" value="Rhomboid"/>
    <property type="match status" value="1"/>
</dbReference>
<comment type="subcellular location">
    <subcellularLocation>
        <location evidence="1">Membrane</location>
        <topology evidence="1">Multi-pass membrane protein</topology>
    </subcellularLocation>
</comment>
<dbReference type="Gene3D" id="1.20.1540.10">
    <property type="entry name" value="Rhomboid-like"/>
    <property type="match status" value="1"/>
</dbReference>
<keyword evidence="6" id="KW-0732">Signal</keyword>
<feature type="domain" description="Peptidase S54 rhomboid" evidence="7">
    <location>
        <begin position="59"/>
        <end position="185"/>
    </location>
</feature>
<evidence type="ECO:0000313" key="8">
    <source>
        <dbReference type="EMBL" id="ART20232.1"/>
    </source>
</evidence>
<feature type="transmembrane region" description="Helical" evidence="5">
    <location>
        <begin position="166"/>
        <end position="185"/>
    </location>
</feature>
<dbReference type="KEGG" id="cstr:CBE89_00975"/>
<keyword evidence="3 5" id="KW-1133">Transmembrane helix</keyword>
<evidence type="ECO:0000256" key="1">
    <source>
        <dbReference type="ARBA" id="ARBA00004141"/>
    </source>
</evidence>
<protein>
    <submittedName>
        <fullName evidence="8">Rhomboid family intramembrane serine protease</fullName>
    </submittedName>
</protein>
<feature type="signal peptide" evidence="6">
    <location>
        <begin position="1"/>
        <end position="23"/>
    </location>
</feature>
<dbReference type="SUPFAM" id="SSF144091">
    <property type="entry name" value="Rhomboid-like"/>
    <property type="match status" value="1"/>
</dbReference>
<dbReference type="Proteomes" id="UP000250197">
    <property type="component" value="Chromosome"/>
</dbReference>
<dbReference type="InterPro" id="IPR022764">
    <property type="entry name" value="Peptidase_S54_rhomboid_dom"/>
</dbReference>
<evidence type="ECO:0000256" key="6">
    <source>
        <dbReference type="SAM" id="SignalP"/>
    </source>
</evidence>
<evidence type="ECO:0000313" key="9">
    <source>
        <dbReference type="Proteomes" id="UP000250197"/>
    </source>
</evidence>
<feature type="transmembrane region" description="Helical" evidence="5">
    <location>
        <begin position="144"/>
        <end position="160"/>
    </location>
</feature>
<evidence type="ECO:0000256" key="4">
    <source>
        <dbReference type="ARBA" id="ARBA00023136"/>
    </source>
</evidence>
<dbReference type="AlphaFoldDB" id="A0A2Z2IXQ5"/>
<name>A0A2Z2IXQ5_CORST</name>
<dbReference type="GO" id="GO:0006508">
    <property type="term" value="P:proteolysis"/>
    <property type="evidence" value="ECO:0007669"/>
    <property type="project" value="UniProtKB-KW"/>
</dbReference>
<evidence type="ECO:0000259" key="7">
    <source>
        <dbReference type="Pfam" id="PF01694"/>
    </source>
</evidence>
<evidence type="ECO:0000256" key="3">
    <source>
        <dbReference type="ARBA" id="ARBA00022989"/>
    </source>
</evidence>
<dbReference type="GO" id="GO:0016020">
    <property type="term" value="C:membrane"/>
    <property type="evidence" value="ECO:0007669"/>
    <property type="project" value="UniProtKB-SubCell"/>
</dbReference>
<dbReference type="PANTHER" id="PTHR43066:SF11">
    <property type="entry name" value="PEPTIDASE S54 RHOMBOID DOMAIN-CONTAINING PROTEIN"/>
    <property type="match status" value="1"/>
</dbReference>
<feature type="transmembrane region" description="Helical" evidence="5">
    <location>
        <begin position="53"/>
        <end position="81"/>
    </location>
</feature>
<organism evidence="8 9">
    <name type="scientific">Corynebacterium striatum</name>
    <dbReference type="NCBI Taxonomy" id="43770"/>
    <lineage>
        <taxon>Bacteria</taxon>
        <taxon>Bacillati</taxon>
        <taxon>Actinomycetota</taxon>
        <taxon>Actinomycetes</taxon>
        <taxon>Mycobacteriales</taxon>
        <taxon>Corynebacteriaceae</taxon>
        <taxon>Corynebacterium</taxon>
    </lineage>
</organism>